<dbReference type="Proteomes" id="UP000535838">
    <property type="component" value="Unassembled WGS sequence"/>
</dbReference>
<evidence type="ECO:0000259" key="2">
    <source>
        <dbReference type="Pfam" id="PF13473"/>
    </source>
</evidence>
<evidence type="ECO:0000313" key="4">
    <source>
        <dbReference type="Proteomes" id="UP000535838"/>
    </source>
</evidence>
<dbReference type="InterPro" id="IPR028096">
    <property type="entry name" value="EfeO_Cupredoxin"/>
</dbReference>
<dbReference type="Gene3D" id="2.60.40.420">
    <property type="entry name" value="Cupredoxins - blue copper proteins"/>
    <property type="match status" value="1"/>
</dbReference>
<dbReference type="AlphaFoldDB" id="A0A841SXF0"/>
<reference evidence="3 4" key="1">
    <citation type="submission" date="2020-08" db="EMBL/GenBank/DDBJ databases">
        <title>Cohnella phylogeny.</title>
        <authorList>
            <person name="Dunlap C."/>
        </authorList>
    </citation>
    <scope>NUCLEOTIDE SEQUENCE [LARGE SCALE GENOMIC DNA]</scope>
    <source>
        <strain evidence="3 4">DSM 25241</strain>
    </source>
</reference>
<organism evidence="3 4">
    <name type="scientific">Cohnella thailandensis</name>
    <dbReference type="NCBI Taxonomy" id="557557"/>
    <lineage>
        <taxon>Bacteria</taxon>
        <taxon>Bacillati</taxon>
        <taxon>Bacillota</taxon>
        <taxon>Bacilli</taxon>
        <taxon>Bacillales</taxon>
        <taxon>Paenibacillaceae</taxon>
        <taxon>Cohnella</taxon>
    </lineage>
</organism>
<proteinExistence type="predicted"/>
<dbReference type="RefSeq" id="WP_185121176.1">
    <property type="nucleotide sequence ID" value="NZ_JACJVQ010000015.1"/>
</dbReference>
<keyword evidence="1" id="KW-0732">Signal</keyword>
<comment type="caution">
    <text evidence="3">The sequence shown here is derived from an EMBL/GenBank/DDBJ whole genome shotgun (WGS) entry which is preliminary data.</text>
</comment>
<evidence type="ECO:0000313" key="3">
    <source>
        <dbReference type="EMBL" id="MBB6635952.1"/>
    </source>
</evidence>
<dbReference type="Pfam" id="PF13473">
    <property type="entry name" value="Cupredoxin_1"/>
    <property type="match status" value="1"/>
</dbReference>
<gene>
    <name evidence="3" type="ORF">H7B67_17660</name>
</gene>
<feature type="domain" description="EfeO-type cupredoxin-like" evidence="2">
    <location>
        <begin position="52"/>
        <end position="138"/>
    </location>
</feature>
<evidence type="ECO:0000256" key="1">
    <source>
        <dbReference type="SAM" id="SignalP"/>
    </source>
</evidence>
<protein>
    <submittedName>
        <fullName evidence="3">Cupredoxin domain-containing protein</fullName>
    </submittedName>
</protein>
<feature type="chain" id="PRO_5038424512" evidence="1">
    <location>
        <begin position="22"/>
        <end position="141"/>
    </location>
</feature>
<sequence length="141" mass="14256">MNKKSIMFLALVAIAALIALSACGNKTNNNANNAGNAATGTAPAGTPAAGGGEAKSITVNAKNFEFEPAEFQAKVGDKLTISLNNTAGNHGLAIPELGVNLKNGESATVTLDKAGTYDFNCSIQCGSGHDNMVGKLTVTET</sequence>
<name>A0A841SXF0_9BACL</name>
<dbReference type="EMBL" id="JACJVQ010000015">
    <property type="protein sequence ID" value="MBB6635952.1"/>
    <property type="molecule type" value="Genomic_DNA"/>
</dbReference>
<dbReference type="InterPro" id="IPR008972">
    <property type="entry name" value="Cupredoxin"/>
</dbReference>
<dbReference type="PROSITE" id="PS51257">
    <property type="entry name" value="PROKAR_LIPOPROTEIN"/>
    <property type="match status" value="1"/>
</dbReference>
<accession>A0A841SXF0</accession>
<keyword evidence="4" id="KW-1185">Reference proteome</keyword>
<feature type="signal peptide" evidence="1">
    <location>
        <begin position="1"/>
        <end position="21"/>
    </location>
</feature>
<dbReference type="SUPFAM" id="SSF49503">
    <property type="entry name" value="Cupredoxins"/>
    <property type="match status" value="1"/>
</dbReference>